<accession>A0A2S9GUX9</accession>
<proteinExistence type="predicted"/>
<sequence length="103" mass="12334">MRLDVVEFSRPVVDRQLPTFFASPKKVGQKRRPRYFGNPDFSKKKREKFETRLRLKQRTFLILFPLEKSAELEVGVGQNQLQRQLQKQLHDHESFTFTLNKKT</sequence>
<dbReference type="EMBL" id="PUGF01000022">
    <property type="protein sequence ID" value="PRC91514.1"/>
    <property type="molecule type" value="Genomic_DNA"/>
</dbReference>
<evidence type="ECO:0000313" key="2">
    <source>
        <dbReference type="Proteomes" id="UP000237839"/>
    </source>
</evidence>
<reference evidence="1 2" key="1">
    <citation type="submission" date="2018-02" db="EMBL/GenBank/DDBJ databases">
        <title>Solimicrobium silvestre gen. nov., sp. nov., isolated from alpine forest soil.</title>
        <authorList>
            <person name="Margesin R."/>
            <person name="Albuquerque L."/>
            <person name="Zhang D.-C."/>
            <person name="Froufe H.J.C."/>
            <person name="Severino R."/>
            <person name="Roxo I."/>
            <person name="Egas C."/>
            <person name="Da Costa M.S."/>
        </authorList>
    </citation>
    <scope>NUCLEOTIDE SEQUENCE [LARGE SCALE GENOMIC DNA]</scope>
    <source>
        <strain evidence="1 2">S20-91</strain>
    </source>
</reference>
<comment type="caution">
    <text evidence="1">The sequence shown here is derived from an EMBL/GenBank/DDBJ whole genome shotgun (WGS) entry which is preliminary data.</text>
</comment>
<dbReference type="AlphaFoldDB" id="A0A2S9GUX9"/>
<keyword evidence="2" id="KW-1185">Reference proteome</keyword>
<gene>
    <name evidence="1" type="ORF">S2091_3792</name>
</gene>
<dbReference type="Proteomes" id="UP000237839">
    <property type="component" value="Unassembled WGS sequence"/>
</dbReference>
<protein>
    <submittedName>
        <fullName evidence="1">Uncharacterized protein</fullName>
    </submittedName>
</protein>
<name>A0A2S9GUX9_9BURK</name>
<evidence type="ECO:0000313" key="1">
    <source>
        <dbReference type="EMBL" id="PRC91514.1"/>
    </source>
</evidence>
<organism evidence="1 2">
    <name type="scientific">Solimicrobium silvestre</name>
    <dbReference type="NCBI Taxonomy" id="2099400"/>
    <lineage>
        <taxon>Bacteria</taxon>
        <taxon>Pseudomonadati</taxon>
        <taxon>Pseudomonadota</taxon>
        <taxon>Betaproteobacteria</taxon>
        <taxon>Burkholderiales</taxon>
        <taxon>Oxalobacteraceae</taxon>
        <taxon>Solimicrobium</taxon>
    </lineage>
</organism>